<evidence type="ECO:0000256" key="1">
    <source>
        <dbReference type="SAM" id="Phobius"/>
    </source>
</evidence>
<protein>
    <submittedName>
        <fullName evidence="2">ABC transporter permease</fullName>
    </submittedName>
</protein>
<reference evidence="2" key="1">
    <citation type="submission" date="2021-04" db="EMBL/GenBank/DDBJ databases">
        <title>Genomic sequence of Actinosynnema pretiosum subsp. pretiosum ATCC 31280 (C-14919).</title>
        <authorList>
            <person name="Bai L."/>
            <person name="Wang X."/>
            <person name="Xiao Y."/>
        </authorList>
    </citation>
    <scope>NUCLEOTIDE SEQUENCE</scope>
    <source>
        <strain evidence="2">ATCC 31280</strain>
    </source>
</reference>
<organism evidence="2 3">
    <name type="scientific">Actinosynnema pretiosum subsp. pretiosum</name>
    <dbReference type="NCBI Taxonomy" id="103721"/>
    <lineage>
        <taxon>Bacteria</taxon>
        <taxon>Bacillati</taxon>
        <taxon>Actinomycetota</taxon>
        <taxon>Actinomycetes</taxon>
        <taxon>Pseudonocardiales</taxon>
        <taxon>Pseudonocardiaceae</taxon>
        <taxon>Actinosynnema</taxon>
    </lineage>
</organism>
<accession>A0AA45L6Y9</accession>
<feature type="transmembrane region" description="Helical" evidence="1">
    <location>
        <begin position="84"/>
        <end position="107"/>
    </location>
</feature>
<dbReference type="AlphaFoldDB" id="A0AA45L6Y9"/>
<sequence length="188" mass="19063">MSANDFRPGEVDNRAAYAGFTLAFVLGHGSAALSRGADPPLPLPHWVPLVVLALFLVPALALSVRAGVRAQRGAGPERERAESLLGGAWCTGFVALALAITGLAAGTPSLQDVLWPAGSVLIVGMVNVAEGAVRRDVLHYALGTWLALLSSASLFLDVAGVYAVLAVAGGGGYALAAALAGTRVARTP</sequence>
<name>A0AA45L6Y9_9PSEU</name>
<feature type="transmembrane region" description="Helical" evidence="1">
    <location>
        <begin position="162"/>
        <end position="182"/>
    </location>
</feature>
<feature type="transmembrane region" description="Helical" evidence="1">
    <location>
        <begin position="46"/>
        <end position="64"/>
    </location>
</feature>
<keyword evidence="1" id="KW-1133">Transmembrane helix</keyword>
<dbReference type="EMBL" id="CP073249">
    <property type="protein sequence ID" value="QUF04208.1"/>
    <property type="molecule type" value="Genomic_DNA"/>
</dbReference>
<gene>
    <name evidence="2" type="ORF">KCV87_33600</name>
</gene>
<dbReference type="Proteomes" id="UP000677152">
    <property type="component" value="Chromosome"/>
</dbReference>
<proteinExistence type="predicted"/>
<keyword evidence="1" id="KW-0812">Transmembrane</keyword>
<evidence type="ECO:0000313" key="2">
    <source>
        <dbReference type="EMBL" id="QUF04208.1"/>
    </source>
</evidence>
<keyword evidence="1" id="KW-0472">Membrane</keyword>
<evidence type="ECO:0000313" key="3">
    <source>
        <dbReference type="Proteomes" id="UP000677152"/>
    </source>
</evidence>